<evidence type="ECO:0000313" key="15">
    <source>
        <dbReference type="Proteomes" id="UP000000491"/>
    </source>
</evidence>
<evidence type="ECO:0000256" key="5">
    <source>
        <dbReference type="ARBA" id="ARBA00022694"/>
    </source>
</evidence>
<dbReference type="GO" id="GO:0006400">
    <property type="term" value="P:tRNA modification"/>
    <property type="evidence" value="ECO:0007669"/>
    <property type="project" value="TreeGrafter"/>
</dbReference>
<dbReference type="AlphaFoldDB" id="F8ETQ2"/>
<dbReference type="PANTHER" id="PTHR11088:SF60">
    <property type="entry name" value="TRNA DIMETHYLALLYLTRANSFERASE"/>
    <property type="match status" value="1"/>
</dbReference>
<comment type="function">
    <text evidence="2 10 12">Catalyzes the transfer of a dimethylallyl group onto the adenine at position 37 in tRNAs that read codons beginning with uridine, leading to the formation of N6-(dimethylallyl)adenosine (i(6)A).</text>
</comment>
<dbReference type="InterPro" id="IPR018022">
    <property type="entry name" value="IPT"/>
</dbReference>
<dbReference type="eggNOG" id="COG0324">
    <property type="taxonomic scope" value="Bacteria"/>
</dbReference>
<dbReference type="EMBL" id="CP002865">
    <property type="protein sequence ID" value="AEI37062.1"/>
    <property type="molecule type" value="Genomic_DNA"/>
</dbReference>
<evidence type="ECO:0000256" key="7">
    <source>
        <dbReference type="ARBA" id="ARBA00022840"/>
    </source>
</evidence>
<dbReference type="InterPro" id="IPR027417">
    <property type="entry name" value="P-loop_NTPase"/>
</dbReference>
<sequence>MSISESPKKHPVLLIAGPTASGKSQLAIAMGMKKSGIIINADASQLYKDLRILTARPSQEDEALVPHRLFGIQDGAQPASAVFWAELAKKEIKKAHEKEMLPILVGGTGLYIRTLLEGIAPIPDIDPDIRTYIRKMSVEEAYAALEKEDAVAAQKLNPMDKTRIMRALEVVRSTGNTLFHWQKKKKGGIAEEIKLHSAIVIPPANVLRARCDKRFDQMLEQGAEKEVNNLLARRLPEELPIMRAIGVREITSYLKGDIDRLTMIEKAKAATRQYAKRQRTWFRHQTNEAWIKIFDDIDFKKIDDFATKLLSMLLT</sequence>
<gene>
    <name evidence="10" type="primary">miaA</name>
    <name evidence="14" type="ordered locus">Zymop_0158</name>
</gene>
<keyword evidence="8 10" id="KW-0460">Magnesium</keyword>
<dbReference type="RefSeq" id="WP_013933462.1">
    <property type="nucleotide sequence ID" value="NC_015709.1"/>
</dbReference>
<dbReference type="Proteomes" id="UP000000491">
    <property type="component" value="Chromosome"/>
</dbReference>
<dbReference type="PATRIC" id="fig|579138.3.peg.173"/>
<dbReference type="HOGENOM" id="CLU_032616_0_1_5"/>
<keyword evidence="7 10" id="KW-0067">ATP-binding</keyword>
<feature type="binding site" evidence="10">
    <location>
        <begin position="17"/>
        <end position="24"/>
    </location>
    <ligand>
        <name>ATP</name>
        <dbReference type="ChEBI" id="CHEBI:30616"/>
    </ligand>
</feature>
<feature type="binding site" evidence="10">
    <location>
        <begin position="19"/>
        <end position="24"/>
    </location>
    <ligand>
        <name>substrate</name>
    </ligand>
</feature>
<dbReference type="Gene3D" id="3.40.50.300">
    <property type="entry name" value="P-loop containing nucleotide triphosphate hydrolases"/>
    <property type="match status" value="1"/>
</dbReference>
<comment type="catalytic activity">
    <reaction evidence="9 10 11">
        <text>adenosine(37) in tRNA + dimethylallyl diphosphate = N(6)-dimethylallyladenosine(37) in tRNA + diphosphate</text>
        <dbReference type="Rhea" id="RHEA:26482"/>
        <dbReference type="Rhea" id="RHEA-COMP:10162"/>
        <dbReference type="Rhea" id="RHEA-COMP:10375"/>
        <dbReference type="ChEBI" id="CHEBI:33019"/>
        <dbReference type="ChEBI" id="CHEBI:57623"/>
        <dbReference type="ChEBI" id="CHEBI:74411"/>
        <dbReference type="ChEBI" id="CHEBI:74415"/>
        <dbReference type="EC" id="2.5.1.75"/>
    </reaction>
</comment>
<organism evidence="14 15">
    <name type="scientific">Zymomonas mobilis subsp. pomaceae (strain ATCC 29192 / DSM 22645 / JCM 10191 / CCUG 17912 / NBRC 13757 / NCIMB 11200 / NRRL B-4491 / Barker I)</name>
    <dbReference type="NCBI Taxonomy" id="579138"/>
    <lineage>
        <taxon>Bacteria</taxon>
        <taxon>Pseudomonadati</taxon>
        <taxon>Pseudomonadota</taxon>
        <taxon>Alphaproteobacteria</taxon>
        <taxon>Sphingomonadales</taxon>
        <taxon>Zymomonadaceae</taxon>
        <taxon>Zymomonas</taxon>
    </lineage>
</organism>
<evidence type="ECO:0000256" key="6">
    <source>
        <dbReference type="ARBA" id="ARBA00022741"/>
    </source>
</evidence>
<evidence type="ECO:0000256" key="11">
    <source>
        <dbReference type="RuleBase" id="RU003783"/>
    </source>
</evidence>
<dbReference type="SUPFAM" id="SSF52540">
    <property type="entry name" value="P-loop containing nucleoside triphosphate hydrolases"/>
    <property type="match status" value="1"/>
</dbReference>
<evidence type="ECO:0000256" key="4">
    <source>
        <dbReference type="ARBA" id="ARBA00022679"/>
    </source>
</evidence>
<evidence type="ECO:0000256" key="3">
    <source>
        <dbReference type="ARBA" id="ARBA00005842"/>
    </source>
</evidence>
<evidence type="ECO:0000256" key="1">
    <source>
        <dbReference type="ARBA" id="ARBA00001946"/>
    </source>
</evidence>
<dbReference type="STRING" id="579138.Zymop_0158"/>
<evidence type="ECO:0000313" key="14">
    <source>
        <dbReference type="EMBL" id="AEI37062.1"/>
    </source>
</evidence>
<dbReference type="Gene3D" id="1.10.20.140">
    <property type="match status" value="1"/>
</dbReference>
<dbReference type="EC" id="2.5.1.75" evidence="10"/>
<dbReference type="NCBIfam" id="TIGR00174">
    <property type="entry name" value="miaA"/>
    <property type="match status" value="1"/>
</dbReference>
<dbReference type="PANTHER" id="PTHR11088">
    <property type="entry name" value="TRNA DIMETHYLALLYLTRANSFERASE"/>
    <property type="match status" value="1"/>
</dbReference>
<evidence type="ECO:0000256" key="12">
    <source>
        <dbReference type="RuleBase" id="RU003784"/>
    </source>
</evidence>
<evidence type="ECO:0000256" key="2">
    <source>
        <dbReference type="ARBA" id="ARBA00003213"/>
    </source>
</evidence>
<dbReference type="GO" id="GO:0052381">
    <property type="term" value="F:tRNA dimethylallyltransferase activity"/>
    <property type="evidence" value="ECO:0007669"/>
    <property type="project" value="UniProtKB-UniRule"/>
</dbReference>
<comment type="caution">
    <text evidence="10">Lacks conserved residue(s) required for the propagation of feature annotation.</text>
</comment>
<keyword evidence="6 10" id="KW-0547">Nucleotide-binding</keyword>
<evidence type="ECO:0000256" key="9">
    <source>
        <dbReference type="ARBA" id="ARBA00049563"/>
    </source>
</evidence>
<dbReference type="KEGG" id="zmp:Zymop_0158"/>
<comment type="similarity">
    <text evidence="3 10 13">Belongs to the IPP transferase family.</text>
</comment>
<name>F8ETQ2_ZYMMT</name>
<keyword evidence="5 10" id="KW-0819">tRNA processing</keyword>
<dbReference type="Pfam" id="PF01715">
    <property type="entry name" value="IPPT"/>
    <property type="match status" value="1"/>
</dbReference>
<accession>F8ETQ2</accession>
<evidence type="ECO:0000256" key="13">
    <source>
        <dbReference type="RuleBase" id="RU003785"/>
    </source>
</evidence>
<proteinExistence type="inferred from homology"/>
<comment type="subunit">
    <text evidence="10">Monomer.</text>
</comment>
<dbReference type="GO" id="GO:0005524">
    <property type="term" value="F:ATP binding"/>
    <property type="evidence" value="ECO:0007669"/>
    <property type="project" value="UniProtKB-UniRule"/>
</dbReference>
<evidence type="ECO:0000256" key="8">
    <source>
        <dbReference type="ARBA" id="ARBA00022842"/>
    </source>
</evidence>
<evidence type="ECO:0000256" key="10">
    <source>
        <dbReference type="HAMAP-Rule" id="MF_00185"/>
    </source>
</evidence>
<dbReference type="HAMAP" id="MF_00185">
    <property type="entry name" value="IPP_trans"/>
    <property type="match status" value="1"/>
</dbReference>
<feature type="site" description="Interaction with substrate tRNA" evidence="10">
    <location>
        <position position="130"/>
    </location>
</feature>
<keyword evidence="4 10" id="KW-0808">Transferase</keyword>
<comment type="cofactor">
    <cofactor evidence="1 10">
        <name>Mg(2+)</name>
        <dbReference type="ChEBI" id="CHEBI:18420"/>
    </cofactor>
</comment>
<feature type="site" description="Interaction with substrate tRNA" evidence="10">
    <location>
        <position position="108"/>
    </location>
</feature>
<protein>
    <recommendedName>
        <fullName evidence="10">tRNA dimethylallyltransferase</fullName>
        <ecNumber evidence="10">2.5.1.75</ecNumber>
    </recommendedName>
    <alternativeName>
        <fullName evidence="10">Dimethylallyl diphosphate:tRNA dimethylallyltransferase</fullName>
        <shortName evidence="10">DMAPP:tRNA dimethylallyltransferase</shortName>
        <shortName evidence="10">DMATase</shortName>
    </alternativeName>
    <alternativeName>
        <fullName evidence="10">Isopentenyl-diphosphate:tRNA isopentenyltransferase</fullName>
        <shortName evidence="10">IPP transferase</shortName>
        <shortName evidence="10">IPPT</shortName>
        <shortName evidence="10">IPTase</shortName>
    </alternativeName>
</protein>
<reference evidence="14 15" key="1">
    <citation type="journal article" date="2011" name="J. Bacteriol.">
        <title>Genome sequence of the ethanol-producing Zymomonas mobilis subsp. pomaceae lectotype strain ATCC 29192.</title>
        <authorList>
            <person name="Kouvelis V.N."/>
            <person name="Davenport K.W."/>
            <person name="Brettin T.S."/>
            <person name="Bruce D."/>
            <person name="Detter C."/>
            <person name="Han C.S."/>
            <person name="Nolan M."/>
            <person name="Tapia R."/>
            <person name="Damoulaki A."/>
            <person name="Kyrpides N.C."/>
            <person name="Typas M.A."/>
            <person name="Pappas K.M."/>
        </authorList>
    </citation>
    <scope>NUCLEOTIDE SEQUENCE [LARGE SCALE GENOMIC DNA]</scope>
    <source>
        <strain evidence="15">ATCC 29192 / DSM 22645 / JCM 10191 / CCUG 17912 / NBRC 13757 / NCIMB 11200 / NRRL B-4491 / Barker I</strain>
    </source>
</reference>
<dbReference type="InterPro" id="IPR039657">
    <property type="entry name" value="Dimethylallyltransferase"/>
</dbReference>